<feature type="coiled-coil region" evidence="1">
    <location>
        <begin position="224"/>
        <end position="281"/>
    </location>
</feature>
<dbReference type="EMBL" id="JASCSA010000001">
    <property type="protein sequence ID" value="MDI5882842.1"/>
    <property type="molecule type" value="Genomic_DNA"/>
</dbReference>
<evidence type="ECO:0000313" key="3">
    <source>
        <dbReference type="EMBL" id="MDI5882842.1"/>
    </source>
</evidence>
<keyword evidence="4" id="KW-1185">Reference proteome</keyword>
<dbReference type="Gene3D" id="1.20.5.340">
    <property type="match status" value="2"/>
</dbReference>
<protein>
    <recommendedName>
        <fullName evidence="5">Chromosome segregation protein</fullName>
    </recommendedName>
</protein>
<comment type="caution">
    <text evidence="3">The sequence shown here is derived from an EMBL/GenBank/DDBJ whole genome shotgun (WGS) entry which is preliminary data.</text>
</comment>
<evidence type="ECO:0000313" key="4">
    <source>
        <dbReference type="Proteomes" id="UP001229025"/>
    </source>
</evidence>
<proteinExistence type="predicted"/>
<organism evidence="3 4">
    <name type="scientific">Cobetia amphilecti</name>
    <dbReference type="NCBI Taxonomy" id="1055104"/>
    <lineage>
        <taxon>Bacteria</taxon>
        <taxon>Pseudomonadati</taxon>
        <taxon>Pseudomonadota</taxon>
        <taxon>Gammaproteobacteria</taxon>
        <taxon>Oceanospirillales</taxon>
        <taxon>Halomonadaceae</taxon>
        <taxon>Cobetia</taxon>
    </lineage>
</organism>
<sequence length="402" mass="43638">MRPHNAEPSLNDSPDDALVARPDDALGVHHTRPPAPRRWPTWLCLLALGGVVGWQQWQLHDLQTLGGDQRDQLGARVSQLERSVVQLEQQGDERLSELRDALGEQLSALDSQLNDTVVPALTTLQEDKASLSSEAVARLETLEDKVAKDADDAQERLTAMDEALDRLDGRVTTLAQTGDNHATLITALQGSMAALESLSRDGRAALGARLDAQSATLEHLEPLVEKTSSTLDTLASRIESLQSDIESEVESNIESVSAEQLASLETRLTALKTDLATQQTQTRALQQSQQQLGETLKALPEPVAAADGDELASKLKGRFAPLDELAALETAQRSLDSQLGELRRQQTALSAGLEASSQGASEDTREQLRSLDASRRQLSGRVASLLGQVSELEQRVSRLERR</sequence>
<gene>
    <name evidence="3" type="ORF">QLT01_00565</name>
</gene>
<dbReference type="Proteomes" id="UP001229025">
    <property type="component" value="Unassembled WGS sequence"/>
</dbReference>
<dbReference type="GeneID" id="97326393"/>
<dbReference type="SUPFAM" id="SSF58113">
    <property type="entry name" value="Apolipoprotein A-I"/>
    <property type="match status" value="1"/>
</dbReference>
<keyword evidence="1" id="KW-0175">Coiled coil</keyword>
<reference evidence="4" key="2">
    <citation type="submission" date="2023-07" db="EMBL/GenBank/DDBJ databases">
        <title>Genome-based characterization of strain KMM 296 and proposal for reclassification of Cobetia litoralis and Cobetia pacifica, and emended description of the species Cobetia amphilecti and Cobetia marina.</title>
        <authorList>
            <person name="Balabanova L."/>
            <person name="Nedashkovskaya O."/>
        </authorList>
    </citation>
    <scope>NUCLEOTIDE SEQUENCE [LARGE SCALE GENOMIC DNA]</scope>
    <source>
        <strain evidence="4">NRIC 0815</strain>
    </source>
</reference>
<dbReference type="RefSeq" id="WP_284726092.1">
    <property type="nucleotide sequence ID" value="NZ_CP136695.1"/>
</dbReference>
<feature type="compositionally biased region" description="Polar residues" evidence="2">
    <location>
        <begin position="350"/>
        <end position="361"/>
    </location>
</feature>
<evidence type="ECO:0000256" key="1">
    <source>
        <dbReference type="SAM" id="Coils"/>
    </source>
</evidence>
<accession>A0ABT6UMK0</accession>
<feature type="coiled-coil region" evidence="1">
    <location>
        <begin position="375"/>
        <end position="402"/>
    </location>
</feature>
<evidence type="ECO:0000256" key="2">
    <source>
        <dbReference type="SAM" id="MobiDB-lite"/>
    </source>
</evidence>
<feature type="coiled-coil region" evidence="1">
    <location>
        <begin position="136"/>
        <end position="170"/>
    </location>
</feature>
<evidence type="ECO:0008006" key="5">
    <source>
        <dbReference type="Google" id="ProtNLM"/>
    </source>
</evidence>
<reference evidence="3 4" key="1">
    <citation type="submission" date="2023-04" db="EMBL/GenBank/DDBJ databases">
        <authorList>
            <person name="Otstavnykh N."/>
            <person name="Seitkalieva A."/>
            <person name="Bystritskaya E."/>
        </authorList>
    </citation>
    <scope>NUCLEOTIDE SEQUENCE [LARGE SCALE GENOMIC DNA]</scope>
    <source>
        <strain evidence="3 4">NRIC 0815</strain>
    </source>
</reference>
<name>A0ABT6UMK0_9GAMM</name>
<feature type="region of interest" description="Disordered" evidence="2">
    <location>
        <begin position="350"/>
        <end position="369"/>
    </location>
</feature>
<feature type="region of interest" description="Disordered" evidence="2">
    <location>
        <begin position="1"/>
        <end position="20"/>
    </location>
</feature>